<feature type="signal peptide" evidence="1">
    <location>
        <begin position="1"/>
        <end position="18"/>
    </location>
</feature>
<accession>A0ABR2Q6X9</accession>
<dbReference type="PANTHER" id="PTHR35218:SF9">
    <property type="entry name" value="ENDONUCLEASE_EXONUCLEASE_PHOSPHATASE DOMAIN-CONTAINING PROTEIN"/>
    <property type="match status" value="1"/>
</dbReference>
<comment type="caution">
    <text evidence="2">The sequence shown here is derived from an EMBL/GenBank/DDBJ whole genome shotgun (WGS) entry which is preliminary data.</text>
</comment>
<proteinExistence type="predicted"/>
<evidence type="ECO:0000313" key="2">
    <source>
        <dbReference type="EMBL" id="KAK8996429.1"/>
    </source>
</evidence>
<keyword evidence="1" id="KW-0732">Signal</keyword>
<evidence type="ECO:0000256" key="1">
    <source>
        <dbReference type="SAM" id="SignalP"/>
    </source>
</evidence>
<protein>
    <recommendedName>
        <fullName evidence="4">Endonuclease/exonuclease/phosphatase domain-containing protein</fullName>
    </recommendedName>
</protein>
<dbReference type="SUPFAM" id="SSF56219">
    <property type="entry name" value="DNase I-like"/>
    <property type="match status" value="1"/>
</dbReference>
<feature type="chain" id="PRO_5046853434" description="Endonuclease/exonuclease/phosphatase domain-containing protein" evidence="1">
    <location>
        <begin position="19"/>
        <end position="163"/>
    </location>
</feature>
<organism evidence="2 3">
    <name type="scientific">Hibiscus sabdariffa</name>
    <name type="common">roselle</name>
    <dbReference type="NCBI Taxonomy" id="183260"/>
    <lineage>
        <taxon>Eukaryota</taxon>
        <taxon>Viridiplantae</taxon>
        <taxon>Streptophyta</taxon>
        <taxon>Embryophyta</taxon>
        <taxon>Tracheophyta</taxon>
        <taxon>Spermatophyta</taxon>
        <taxon>Magnoliopsida</taxon>
        <taxon>eudicotyledons</taxon>
        <taxon>Gunneridae</taxon>
        <taxon>Pentapetalae</taxon>
        <taxon>rosids</taxon>
        <taxon>malvids</taxon>
        <taxon>Malvales</taxon>
        <taxon>Malvaceae</taxon>
        <taxon>Malvoideae</taxon>
        <taxon>Hibiscus</taxon>
    </lineage>
</organism>
<reference evidence="2 3" key="1">
    <citation type="journal article" date="2024" name="G3 (Bethesda)">
        <title>Genome assembly of Hibiscus sabdariffa L. provides insights into metabolisms of medicinal natural products.</title>
        <authorList>
            <person name="Kim T."/>
        </authorList>
    </citation>
    <scope>NUCLEOTIDE SEQUENCE [LARGE SCALE GENOMIC DNA]</scope>
    <source>
        <strain evidence="2">TK-2024</strain>
        <tissue evidence="2">Old leaves</tissue>
    </source>
</reference>
<sequence>MVAGVLVSLGLASRGVAAESKLLCCDTGLPTTFLYHFPIFASGELSLPVRRIPTLLVVVPSTGGEMVVMAWNVRGLGNRVTIRALKNSMVKFKPNIVFLSETKQKKRYLENVKMKMKMDHSFYVEPSGLAGGLSLWLTNDTQVTILKHGKHFIDAMISVNGET</sequence>
<dbReference type="EMBL" id="JBBPBN010000044">
    <property type="protein sequence ID" value="KAK8996429.1"/>
    <property type="molecule type" value="Genomic_DNA"/>
</dbReference>
<name>A0ABR2Q6X9_9ROSI</name>
<evidence type="ECO:0000313" key="3">
    <source>
        <dbReference type="Proteomes" id="UP001396334"/>
    </source>
</evidence>
<dbReference type="Gene3D" id="3.60.10.10">
    <property type="entry name" value="Endonuclease/exonuclease/phosphatase"/>
    <property type="match status" value="1"/>
</dbReference>
<keyword evidence="3" id="KW-1185">Reference proteome</keyword>
<dbReference type="Proteomes" id="UP001396334">
    <property type="component" value="Unassembled WGS sequence"/>
</dbReference>
<dbReference type="PANTHER" id="PTHR35218">
    <property type="entry name" value="RNASE H DOMAIN-CONTAINING PROTEIN"/>
    <property type="match status" value="1"/>
</dbReference>
<evidence type="ECO:0008006" key="4">
    <source>
        <dbReference type="Google" id="ProtNLM"/>
    </source>
</evidence>
<gene>
    <name evidence="2" type="ORF">V6N11_081706</name>
</gene>
<dbReference type="InterPro" id="IPR036691">
    <property type="entry name" value="Endo/exonu/phosph_ase_sf"/>
</dbReference>